<dbReference type="PANTHER" id="PTHR46358:SF1">
    <property type="entry name" value="TONSOKU-LIKE PROTEIN"/>
    <property type="match status" value="1"/>
</dbReference>
<feature type="compositionally biased region" description="Low complexity" evidence="5">
    <location>
        <begin position="97"/>
        <end position="107"/>
    </location>
</feature>
<evidence type="ECO:0000256" key="5">
    <source>
        <dbReference type="SAM" id="MobiDB-lite"/>
    </source>
</evidence>
<evidence type="ECO:0000313" key="7">
    <source>
        <dbReference type="Proteomes" id="UP000270296"/>
    </source>
</evidence>
<dbReference type="PROSITE" id="PS50088">
    <property type="entry name" value="ANK_REPEAT"/>
    <property type="match status" value="2"/>
</dbReference>
<dbReference type="InterPro" id="IPR052311">
    <property type="entry name" value="MMS22L-TONSL_complex_comp"/>
</dbReference>
<evidence type="ECO:0000256" key="3">
    <source>
        <dbReference type="ARBA" id="ARBA00023242"/>
    </source>
</evidence>
<dbReference type="AlphaFoldDB" id="A0A183I9I0"/>
<dbReference type="PROSITE" id="PS50297">
    <property type="entry name" value="ANK_REP_REGION"/>
    <property type="match status" value="2"/>
</dbReference>
<dbReference type="OrthoDB" id="4772757at2759"/>
<dbReference type="Pfam" id="PF12796">
    <property type="entry name" value="Ank_2"/>
    <property type="match status" value="1"/>
</dbReference>
<dbReference type="GO" id="GO:0031297">
    <property type="term" value="P:replication fork processing"/>
    <property type="evidence" value="ECO:0007669"/>
    <property type="project" value="TreeGrafter"/>
</dbReference>
<dbReference type="Proteomes" id="UP000270296">
    <property type="component" value="Unassembled WGS sequence"/>
</dbReference>
<reference evidence="6 7" key="2">
    <citation type="submission" date="2018-11" db="EMBL/GenBank/DDBJ databases">
        <authorList>
            <consortium name="Pathogen Informatics"/>
        </authorList>
    </citation>
    <scope>NUCLEOTIDE SEQUENCE [LARGE SCALE GENOMIC DNA]</scope>
</reference>
<dbReference type="WBParaSite" id="SBAD_0000029101-mRNA-1">
    <property type="protein sequence ID" value="SBAD_0000029101-mRNA-1"/>
    <property type="gene ID" value="SBAD_0000029101"/>
</dbReference>
<evidence type="ECO:0000256" key="2">
    <source>
        <dbReference type="ARBA" id="ARBA00022737"/>
    </source>
</evidence>
<protein>
    <submittedName>
        <fullName evidence="8">ANK_REP_REGION domain-containing protein</fullName>
    </submittedName>
</protein>
<dbReference type="GO" id="GO:0000724">
    <property type="term" value="P:double-strand break repair via homologous recombination"/>
    <property type="evidence" value="ECO:0007669"/>
    <property type="project" value="TreeGrafter"/>
</dbReference>
<organism evidence="8">
    <name type="scientific">Soboliphyme baturini</name>
    <dbReference type="NCBI Taxonomy" id="241478"/>
    <lineage>
        <taxon>Eukaryota</taxon>
        <taxon>Metazoa</taxon>
        <taxon>Ecdysozoa</taxon>
        <taxon>Nematoda</taxon>
        <taxon>Enoplea</taxon>
        <taxon>Dorylaimia</taxon>
        <taxon>Dioctophymatida</taxon>
        <taxon>Dioctophymatoidea</taxon>
        <taxon>Soboliphymatidae</taxon>
        <taxon>Soboliphyme</taxon>
    </lineage>
</organism>
<dbReference type="GO" id="GO:0043596">
    <property type="term" value="C:nuclear replication fork"/>
    <property type="evidence" value="ECO:0007669"/>
    <property type="project" value="TreeGrafter"/>
</dbReference>
<evidence type="ECO:0000313" key="8">
    <source>
        <dbReference type="WBParaSite" id="SBAD_0000029101-mRNA-1"/>
    </source>
</evidence>
<keyword evidence="4" id="KW-0040">ANK repeat</keyword>
<gene>
    <name evidence="6" type="ORF">SBAD_LOCUS274</name>
</gene>
<dbReference type="PANTHER" id="PTHR46358">
    <property type="entry name" value="TONSOKU-LIKE PROTEIN"/>
    <property type="match status" value="1"/>
</dbReference>
<proteinExistence type="predicted"/>
<keyword evidence="7" id="KW-1185">Reference proteome</keyword>
<sequence>MMAVVSEKAELPVSKVHSFYNRAVKLAEVLKDKMQQAIVYRDWKLYLEKQETRDISDRDLVYRRAEELCPFLDEGGSSSSPALIDDSHDEDLPNGIEITSSSSCSSEESNEEMEKSEEWKCVKVRRQGYTVKKNPLGESELHVAAINNDIKTHHPLDITDNAGWSPLHEASNKGFTGIVEMLLNAGANVNFIGCDGVTPLMDAASNGHLDVMNLLLKAGASTYMRDSQHLRAFDYLEEWEKSNSDCLDGESAAVLQNLKEQLQPSSRNGLH</sequence>
<keyword evidence="2" id="KW-0677">Repeat</keyword>
<reference evidence="8" key="1">
    <citation type="submission" date="2016-06" db="UniProtKB">
        <authorList>
            <consortium name="WormBaseParasite"/>
        </authorList>
    </citation>
    <scope>IDENTIFICATION</scope>
</reference>
<dbReference type="SUPFAM" id="SSF48403">
    <property type="entry name" value="Ankyrin repeat"/>
    <property type="match status" value="1"/>
</dbReference>
<feature type="repeat" description="ANK" evidence="4">
    <location>
        <begin position="195"/>
        <end position="227"/>
    </location>
</feature>
<comment type="subcellular location">
    <subcellularLocation>
        <location evidence="1">Nucleus</location>
    </subcellularLocation>
</comment>
<evidence type="ECO:0000313" key="6">
    <source>
        <dbReference type="EMBL" id="VDO81759.1"/>
    </source>
</evidence>
<dbReference type="InterPro" id="IPR036770">
    <property type="entry name" value="Ankyrin_rpt-contain_sf"/>
</dbReference>
<evidence type="ECO:0000256" key="4">
    <source>
        <dbReference type="PROSITE-ProRule" id="PRU00023"/>
    </source>
</evidence>
<accession>A0A183I9I0</accession>
<name>A0A183I9I0_9BILA</name>
<keyword evidence="3" id="KW-0539">Nucleus</keyword>
<feature type="region of interest" description="Disordered" evidence="5">
    <location>
        <begin position="76"/>
        <end position="112"/>
    </location>
</feature>
<dbReference type="EMBL" id="UZAM01000554">
    <property type="protein sequence ID" value="VDO81759.1"/>
    <property type="molecule type" value="Genomic_DNA"/>
</dbReference>
<dbReference type="InterPro" id="IPR002110">
    <property type="entry name" value="Ankyrin_rpt"/>
</dbReference>
<evidence type="ECO:0000256" key="1">
    <source>
        <dbReference type="ARBA" id="ARBA00004123"/>
    </source>
</evidence>
<feature type="repeat" description="ANK" evidence="4">
    <location>
        <begin position="162"/>
        <end position="194"/>
    </location>
</feature>
<dbReference type="Gene3D" id="1.25.40.20">
    <property type="entry name" value="Ankyrin repeat-containing domain"/>
    <property type="match status" value="1"/>
</dbReference>
<dbReference type="SMART" id="SM00248">
    <property type="entry name" value="ANK"/>
    <property type="match status" value="2"/>
</dbReference>